<evidence type="ECO:0000256" key="1">
    <source>
        <dbReference type="ARBA" id="ARBA00006432"/>
    </source>
</evidence>
<dbReference type="Gene3D" id="3.40.50.12780">
    <property type="entry name" value="N-terminal domain of ligase-like"/>
    <property type="match status" value="1"/>
</dbReference>
<protein>
    <recommendedName>
        <fullName evidence="5">Acyl-CoA synthetase</fullName>
    </recommendedName>
</protein>
<reference evidence="7 8" key="1">
    <citation type="submission" date="2019-12" db="EMBL/GenBank/DDBJ databases">
        <title>Nocardia sp. nov. ET3-3 isolated from soil.</title>
        <authorList>
            <person name="Kanchanasin P."/>
            <person name="Tanasupawat S."/>
            <person name="Yuki M."/>
            <person name="Kudo T."/>
        </authorList>
    </citation>
    <scope>NUCLEOTIDE SEQUENCE [LARGE SCALE GENOMIC DNA]</scope>
    <source>
        <strain evidence="7 8">ET3-3</strain>
    </source>
</reference>
<dbReference type="Proteomes" id="UP000466794">
    <property type="component" value="Unassembled WGS sequence"/>
</dbReference>
<gene>
    <name evidence="7" type="ORF">GPX89_41620</name>
</gene>
<evidence type="ECO:0000313" key="8">
    <source>
        <dbReference type="Proteomes" id="UP000466794"/>
    </source>
</evidence>
<evidence type="ECO:0000313" key="7">
    <source>
        <dbReference type="EMBL" id="MVU83722.1"/>
    </source>
</evidence>
<dbReference type="AlphaFoldDB" id="A0A7K1VBE3"/>
<evidence type="ECO:0000256" key="5">
    <source>
        <dbReference type="ARBA" id="ARBA00032875"/>
    </source>
</evidence>
<evidence type="ECO:0000256" key="4">
    <source>
        <dbReference type="ARBA" id="ARBA00023098"/>
    </source>
</evidence>
<proteinExistence type="inferred from homology"/>
<evidence type="ECO:0000256" key="3">
    <source>
        <dbReference type="ARBA" id="ARBA00022832"/>
    </source>
</evidence>
<dbReference type="RefSeq" id="WP_157393398.1">
    <property type="nucleotide sequence ID" value="NZ_WRPP01000015.1"/>
</dbReference>
<name>A0A7K1VBE3_9NOCA</name>
<organism evidence="7 8">
    <name type="scientific">Nocardia terrae</name>
    <dbReference type="NCBI Taxonomy" id="2675851"/>
    <lineage>
        <taxon>Bacteria</taxon>
        <taxon>Bacillati</taxon>
        <taxon>Actinomycetota</taxon>
        <taxon>Actinomycetes</taxon>
        <taxon>Mycobacteriales</taxon>
        <taxon>Nocardiaceae</taxon>
        <taxon>Nocardia</taxon>
    </lineage>
</organism>
<dbReference type="Pfam" id="PF00501">
    <property type="entry name" value="AMP-binding"/>
    <property type="match status" value="1"/>
</dbReference>
<dbReference type="EMBL" id="WRPP01000015">
    <property type="protein sequence ID" value="MVU83722.1"/>
    <property type="molecule type" value="Genomic_DNA"/>
</dbReference>
<dbReference type="PANTHER" id="PTHR43272:SF32">
    <property type="entry name" value="AMP-DEPENDENT SYNTHETASE_LIGASE DOMAIN-CONTAINING PROTEIN"/>
    <property type="match status" value="1"/>
</dbReference>
<feature type="domain" description="AMP-dependent synthetase/ligase" evidence="6">
    <location>
        <begin position="5"/>
        <end position="413"/>
    </location>
</feature>
<dbReference type="SUPFAM" id="SSF56801">
    <property type="entry name" value="Acetyl-CoA synthetase-like"/>
    <property type="match status" value="1"/>
</dbReference>
<dbReference type="PROSITE" id="PS00455">
    <property type="entry name" value="AMP_BINDING"/>
    <property type="match status" value="1"/>
</dbReference>
<dbReference type="Pfam" id="PF23562">
    <property type="entry name" value="AMP-binding_C_3"/>
    <property type="match status" value="1"/>
</dbReference>
<dbReference type="GO" id="GO:0016020">
    <property type="term" value="C:membrane"/>
    <property type="evidence" value="ECO:0007669"/>
    <property type="project" value="TreeGrafter"/>
</dbReference>
<keyword evidence="2" id="KW-0436">Ligase</keyword>
<dbReference type="InterPro" id="IPR000873">
    <property type="entry name" value="AMP-dep_synth/lig_dom"/>
</dbReference>
<dbReference type="PANTHER" id="PTHR43272">
    <property type="entry name" value="LONG-CHAIN-FATTY-ACID--COA LIGASE"/>
    <property type="match status" value="1"/>
</dbReference>
<dbReference type="InterPro" id="IPR020845">
    <property type="entry name" value="AMP-binding_CS"/>
</dbReference>
<sequence>MVEAFQANVARYPDEVALRTLGGAVAITWREYGERVRAIATGLAARGIGRGDTVALMMTNRPEFHLCDTAILHTGATPFSVYNTNPVDLLVYQFGNAGNKAVICERQFAPQVLAAVEKAAAQGITVELVICVDETPEGCVSLTEIEATQNPDFDFESAWRAVDPEDLLTIVYTSGTTGPPKGVELTHTNFLENARVVDEFGGGSPADKVVSYLPDAHAANRWFAHYLSILTGGQITTSPDLKQVAAALTEVHPTVFLGVPRVWVKVKAALEERFAAEASPVKRLLIGWAINTGRARARAASEGRSQNFLQNLQFQLADRLVLNTIRTQLGMDRIRIAVTGSAPIPKDTHEFFLGLGLPLCEGYGMTECTAGATVDRPERIKIGTVGRPLPGAEVRLAADGEVLVRGKMVMRGYRNAPDKTAETIDDEGWLHTGDIGRLDSEGFLEIVDRKKELIINAAGKNMSPTNIENTVTESTPLAGTVVAIGEGRAYNTALICLDPELAAAFAERHQLTDRSIPALAQDPAVLKSLQEGVDAANAKLSRVEQIKKFAVLPDVWTPGSDNLTATGKLRRKPIATNYAATIESLYG</sequence>
<dbReference type="GO" id="GO:0004467">
    <property type="term" value="F:long-chain fatty acid-CoA ligase activity"/>
    <property type="evidence" value="ECO:0007669"/>
    <property type="project" value="TreeGrafter"/>
</dbReference>
<evidence type="ECO:0000259" key="6">
    <source>
        <dbReference type="Pfam" id="PF00501"/>
    </source>
</evidence>
<dbReference type="InterPro" id="IPR042099">
    <property type="entry name" value="ANL_N_sf"/>
</dbReference>
<comment type="caution">
    <text evidence="7">The sequence shown here is derived from an EMBL/GenBank/DDBJ whole genome shotgun (WGS) entry which is preliminary data.</text>
</comment>
<keyword evidence="3" id="KW-0276">Fatty acid metabolism</keyword>
<accession>A0A7K1VBE3</accession>
<comment type="similarity">
    <text evidence="1">Belongs to the ATP-dependent AMP-binding enzyme family.</text>
</comment>
<keyword evidence="8" id="KW-1185">Reference proteome</keyword>
<evidence type="ECO:0000256" key="2">
    <source>
        <dbReference type="ARBA" id="ARBA00022598"/>
    </source>
</evidence>
<keyword evidence="4" id="KW-0443">Lipid metabolism</keyword>
<dbReference type="CDD" id="cd05907">
    <property type="entry name" value="VL_LC_FACS_like"/>
    <property type="match status" value="1"/>
</dbReference>